<dbReference type="PANTHER" id="PTHR43820">
    <property type="entry name" value="HIGH-AFFINITY BRANCHED-CHAIN AMINO ACID TRANSPORT ATP-BINDING PROTEIN LIVF"/>
    <property type="match status" value="1"/>
</dbReference>
<dbReference type="InterPro" id="IPR052156">
    <property type="entry name" value="BCAA_Transport_ATP-bd_LivF"/>
</dbReference>
<evidence type="ECO:0000256" key="1">
    <source>
        <dbReference type="ARBA" id="ARBA00005417"/>
    </source>
</evidence>
<dbReference type="RefSeq" id="WP_344833841.1">
    <property type="nucleotide sequence ID" value="NZ_BAAAUV010000016.1"/>
</dbReference>
<dbReference type="Proteomes" id="UP001501237">
    <property type="component" value="Unassembled WGS sequence"/>
</dbReference>
<evidence type="ECO:0000256" key="5">
    <source>
        <dbReference type="ARBA" id="ARBA00022970"/>
    </source>
</evidence>
<dbReference type="PANTHER" id="PTHR43820:SF4">
    <property type="entry name" value="HIGH-AFFINITY BRANCHED-CHAIN AMINO ACID TRANSPORT ATP-BINDING PROTEIN LIVF"/>
    <property type="match status" value="1"/>
</dbReference>
<evidence type="ECO:0000313" key="8">
    <source>
        <dbReference type="Proteomes" id="UP001501237"/>
    </source>
</evidence>
<accession>A0ABP6QG55</accession>
<dbReference type="Gene3D" id="3.40.50.300">
    <property type="entry name" value="P-loop containing nucleotide triphosphate hydrolases"/>
    <property type="match status" value="1"/>
</dbReference>
<comment type="similarity">
    <text evidence="1">Belongs to the ABC transporter superfamily.</text>
</comment>
<organism evidence="7 8">
    <name type="scientific">Actinocorallia longicatena</name>
    <dbReference type="NCBI Taxonomy" id="111803"/>
    <lineage>
        <taxon>Bacteria</taxon>
        <taxon>Bacillati</taxon>
        <taxon>Actinomycetota</taxon>
        <taxon>Actinomycetes</taxon>
        <taxon>Streptosporangiales</taxon>
        <taxon>Thermomonosporaceae</taxon>
        <taxon>Actinocorallia</taxon>
    </lineage>
</organism>
<comment type="caution">
    <text evidence="7">The sequence shown here is derived from an EMBL/GenBank/DDBJ whole genome shotgun (WGS) entry which is preliminary data.</text>
</comment>
<dbReference type="InterPro" id="IPR003593">
    <property type="entry name" value="AAA+_ATPase"/>
</dbReference>
<name>A0ABP6QG55_9ACTN</name>
<keyword evidence="8" id="KW-1185">Reference proteome</keyword>
<gene>
    <name evidence="7" type="ORF">GCM10010468_55130</name>
</gene>
<evidence type="ECO:0000256" key="2">
    <source>
        <dbReference type="ARBA" id="ARBA00022448"/>
    </source>
</evidence>
<keyword evidence="4 7" id="KW-0067">ATP-binding</keyword>
<evidence type="ECO:0000256" key="3">
    <source>
        <dbReference type="ARBA" id="ARBA00022741"/>
    </source>
</evidence>
<dbReference type="Pfam" id="PF00005">
    <property type="entry name" value="ABC_tran"/>
    <property type="match status" value="1"/>
</dbReference>
<dbReference type="InterPro" id="IPR027417">
    <property type="entry name" value="P-loop_NTPase"/>
</dbReference>
<dbReference type="InterPro" id="IPR003439">
    <property type="entry name" value="ABC_transporter-like_ATP-bd"/>
</dbReference>
<evidence type="ECO:0000259" key="6">
    <source>
        <dbReference type="PROSITE" id="PS50893"/>
    </source>
</evidence>
<dbReference type="CDD" id="cd03224">
    <property type="entry name" value="ABC_TM1139_LivF_branched"/>
    <property type="match status" value="1"/>
</dbReference>
<evidence type="ECO:0000256" key="4">
    <source>
        <dbReference type="ARBA" id="ARBA00022840"/>
    </source>
</evidence>
<sequence>MLTDEPPVLQARDLHAGYRGVPCVRGVDLDVHPGEVVVVLGPNGAGKTTTLLTMAGALPGLGGDVLWRGAPTKAPLHRRVGDGLGVVPEERSITSRLSVLDNLRIGAGPVERALELFSELRPLLGRRAGLLSGGEQRMLATARALAAGPSVLLADELSLGLAPMIVSRLMRALREAADQGATVLLVEQHARKALAVADRAYILQRGAVVWSGTADEARRNLRRIERAYLGQDGAGARD</sequence>
<proteinExistence type="inferred from homology"/>
<evidence type="ECO:0000313" key="7">
    <source>
        <dbReference type="EMBL" id="GAA3226697.1"/>
    </source>
</evidence>
<keyword evidence="3" id="KW-0547">Nucleotide-binding</keyword>
<dbReference type="GO" id="GO:0005524">
    <property type="term" value="F:ATP binding"/>
    <property type="evidence" value="ECO:0007669"/>
    <property type="project" value="UniProtKB-KW"/>
</dbReference>
<dbReference type="PROSITE" id="PS50893">
    <property type="entry name" value="ABC_TRANSPORTER_2"/>
    <property type="match status" value="1"/>
</dbReference>
<dbReference type="EMBL" id="BAAAUV010000016">
    <property type="protein sequence ID" value="GAA3226697.1"/>
    <property type="molecule type" value="Genomic_DNA"/>
</dbReference>
<keyword evidence="2" id="KW-0813">Transport</keyword>
<feature type="domain" description="ABC transporter" evidence="6">
    <location>
        <begin position="9"/>
        <end position="230"/>
    </location>
</feature>
<dbReference type="SUPFAM" id="SSF52540">
    <property type="entry name" value="P-loop containing nucleoside triphosphate hydrolases"/>
    <property type="match status" value="1"/>
</dbReference>
<keyword evidence="5" id="KW-0029">Amino-acid transport</keyword>
<dbReference type="SMART" id="SM00382">
    <property type="entry name" value="AAA"/>
    <property type="match status" value="1"/>
</dbReference>
<protein>
    <submittedName>
        <fullName evidence="7">ABC transporter ATP-binding protein</fullName>
    </submittedName>
</protein>
<reference evidence="8" key="1">
    <citation type="journal article" date="2019" name="Int. J. Syst. Evol. Microbiol.">
        <title>The Global Catalogue of Microorganisms (GCM) 10K type strain sequencing project: providing services to taxonomists for standard genome sequencing and annotation.</title>
        <authorList>
            <consortium name="The Broad Institute Genomics Platform"/>
            <consortium name="The Broad Institute Genome Sequencing Center for Infectious Disease"/>
            <person name="Wu L."/>
            <person name="Ma J."/>
        </authorList>
    </citation>
    <scope>NUCLEOTIDE SEQUENCE [LARGE SCALE GENOMIC DNA]</scope>
    <source>
        <strain evidence="8">JCM 9377</strain>
    </source>
</reference>